<dbReference type="InterPro" id="IPR036869">
    <property type="entry name" value="J_dom_sf"/>
</dbReference>
<comment type="caution">
    <text evidence="2">The sequence shown here is derived from an EMBL/GenBank/DDBJ whole genome shotgun (WGS) entry which is preliminary data.</text>
</comment>
<dbReference type="InterPro" id="IPR001623">
    <property type="entry name" value="DnaJ_domain"/>
</dbReference>
<protein>
    <submittedName>
        <fullName evidence="2">DnaJ subfamily B member 1-like isoform X2</fullName>
    </submittedName>
</protein>
<sequence length="88" mass="10229">MVSRQESQQQSEAEAIFKKIFQAYQVLSDPEKRKVYDQYGEEGLIDGLSREPRQVQPSKCRGHIWRVHWFLGMEMGSRTTTCGMYAAL</sequence>
<reference evidence="2 3" key="1">
    <citation type="submission" date="2024-06" db="EMBL/GenBank/DDBJ databases">
        <title>A chromosome level genome sequence of Diviner's sage (Salvia divinorum).</title>
        <authorList>
            <person name="Ford S.A."/>
            <person name="Ro D.-K."/>
            <person name="Ness R.W."/>
            <person name="Phillips M.A."/>
        </authorList>
    </citation>
    <scope>NUCLEOTIDE SEQUENCE [LARGE SCALE GENOMIC DNA]</scope>
    <source>
        <strain evidence="2">SAF-2024a</strain>
        <tissue evidence="2">Leaf</tissue>
    </source>
</reference>
<gene>
    <name evidence="2" type="ORF">AAHA92_04809</name>
</gene>
<dbReference type="Proteomes" id="UP001567538">
    <property type="component" value="Unassembled WGS sequence"/>
</dbReference>
<dbReference type="PROSITE" id="PS50076">
    <property type="entry name" value="DNAJ_2"/>
    <property type="match status" value="1"/>
</dbReference>
<dbReference type="SUPFAM" id="SSF46565">
    <property type="entry name" value="Chaperone J-domain"/>
    <property type="match status" value="1"/>
</dbReference>
<dbReference type="PANTHER" id="PTHR44157">
    <property type="entry name" value="DNAJ HOMOLOG SUBFAMILY C MEMBER 11"/>
    <property type="match status" value="1"/>
</dbReference>
<dbReference type="PROSITE" id="PS00636">
    <property type="entry name" value="DNAJ_1"/>
    <property type="match status" value="1"/>
</dbReference>
<name>A0ABD1I3P7_SALDI</name>
<evidence type="ECO:0000313" key="3">
    <source>
        <dbReference type="Proteomes" id="UP001567538"/>
    </source>
</evidence>
<dbReference type="EMBL" id="JBEAFC010000003">
    <property type="protein sequence ID" value="KAL1562209.1"/>
    <property type="molecule type" value="Genomic_DNA"/>
</dbReference>
<dbReference type="Pfam" id="PF00226">
    <property type="entry name" value="DnaJ"/>
    <property type="match status" value="1"/>
</dbReference>
<dbReference type="InterPro" id="IPR052243">
    <property type="entry name" value="Mito_inner_membrane_organizer"/>
</dbReference>
<dbReference type="Gene3D" id="1.10.287.110">
    <property type="entry name" value="DnaJ domain"/>
    <property type="match status" value="1"/>
</dbReference>
<dbReference type="AlphaFoldDB" id="A0ABD1I3P7"/>
<evidence type="ECO:0000259" key="1">
    <source>
        <dbReference type="PROSITE" id="PS50076"/>
    </source>
</evidence>
<evidence type="ECO:0000313" key="2">
    <source>
        <dbReference type="EMBL" id="KAL1562209.1"/>
    </source>
</evidence>
<keyword evidence="3" id="KW-1185">Reference proteome</keyword>
<organism evidence="2 3">
    <name type="scientific">Salvia divinorum</name>
    <name type="common">Maria pastora</name>
    <name type="synonym">Diviner's sage</name>
    <dbReference type="NCBI Taxonomy" id="28513"/>
    <lineage>
        <taxon>Eukaryota</taxon>
        <taxon>Viridiplantae</taxon>
        <taxon>Streptophyta</taxon>
        <taxon>Embryophyta</taxon>
        <taxon>Tracheophyta</taxon>
        <taxon>Spermatophyta</taxon>
        <taxon>Magnoliopsida</taxon>
        <taxon>eudicotyledons</taxon>
        <taxon>Gunneridae</taxon>
        <taxon>Pentapetalae</taxon>
        <taxon>asterids</taxon>
        <taxon>lamiids</taxon>
        <taxon>Lamiales</taxon>
        <taxon>Lamiaceae</taxon>
        <taxon>Nepetoideae</taxon>
        <taxon>Mentheae</taxon>
        <taxon>Salviinae</taxon>
        <taxon>Salvia</taxon>
        <taxon>Salvia subgen. Calosphace</taxon>
    </lineage>
</organism>
<dbReference type="PRINTS" id="PR00625">
    <property type="entry name" value="JDOMAIN"/>
</dbReference>
<feature type="domain" description="J" evidence="1">
    <location>
        <begin position="1"/>
        <end position="40"/>
    </location>
</feature>
<dbReference type="InterPro" id="IPR018253">
    <property type="entry name" value="DnaJ_domain_CS"/>
</dbReference>
<dbReference type="PANTHER" id="PTHR44157:SF1">
    <property type="entry name" value="DNAJ HOMOLOG SUBFAMILY C MEMBER 11"/>
    <property type="match status" value="1"/>
</dbReference>
<accession>A0ABD1I3P7</accession>
<proteinExistence type="predicted"/>